<feature type="compositionally biased region" description="Basic and acidic residues" evidence="8">
    <location>
        <begin position="658"/>
        <end position="673"/>
    </location>
</feature>
<keyword evidence="9" id="KW-0472">Membrane</keyword>
<proteinExistence type="predicted"/>
<feature type="compositionally biased region" description="Polar residues" evidence="8">
    <location>
        <begin position="638"/>
        <end position="657"/>
    </location>
</feature>
<sequence length="1501" mass="169112">MERGRRKTHPRLHCERRMGNPFVIGVGKLAILLAIVRRKKLMTRKKSRCTKSRIGKEMIRRKAGKGVEGMTGKTIEEMGGEEMRGGRKGTTDKTEESASLLIDCSRLITERLLSYNESYTAAGLLSKSESNYSITEKECLALVWAVKKFRSYIWGMETLVVTDHNALCWLLTKKDLAGRLARWSPHIQEFLLRIAHRNGRLHSDADALSRYLTDAPQELDEELQCMFAALIIDLEKLWLAAMFISKQTWLPAAKANLKTPRCVRKTMGRLRDGLLCFAKVMEDGLLLRLCVPQSFRDELMRACHHDITAGHLGLTQTLHKIQSRYYWPGMGEDIRDFLRKCRECQSRKSVYHRLAGFLEIERSGNTNIVVAIDYVTKWAETKALPRAGATEVADFLVKCVRLHHSAPHQLTTEEGCCFMAEVTQKVLQAMETNHTPTTAYRLQANGLVERLNHTLADMLSMYVSADHRNWDESLPFVTFEYNTSRQESTGRTPFYLVYERETILPVDGALNSDPNLVPIHDQDPAEWALERLQRARHEVQRLSVAVHEKQKIRYEDGCREAPTYLPGEKVSIYKPVRKVGKTEKLLHRWFGPYAVVRQTTPSNYELRRGRSPKSEIVHVERIKPFVDCVSPSLPAPVPTTTGGQPEESSGDPSTQSHADNREQEPPPKGRDDYPAPGLIGELDHTSAKKVVAYQGKIFKSESEVAFSDYEWVVATELTLNHMKTMMKTLRERLEVKIHSDSNRHNLDTRRWYSPVDVLTNTDLTIPSGLGMIRVTQTIGQCSLGEFGATTSTVSSIAKFFLSKSHIRRFPIFSRMQFIVLDDVVFGVRDKFKLTLQQHVKGRALIELGKLRRCNQRFSDLKAAVNLQSARRKRGLVDGGCKVFNWLFGVSTQEDLEHVHGHLDKLSTENTSIVHVLEVHASLSNETLLETKAVADALGVAREMETHWIAITTVEDAFRQVEPALAWLDEALNNISVGIANMSMGRLPVTLFPTLQVEAMLKEIKAVLPPGWSLSPCIQNGHTWKLYMEAKVVVATGRISLMGVHLRVIKEEEKARVAMEVDGTVGLRYPFELIIAIVGSLLGFAASLVFSWHNVTGGANKHIYTDLWGWQTPIQSRVPIELNAHECEKMRDSRLCHGKSMDYLGNNKWSFERIPNVQSSWPQVTADQLIKCRLEEVTLETECANCTISSPIGDIPGGINGSVSHNLGTIVWKESLREAQQCILMLVETCIAQRYLTNKSEIERIRDVEQQLDFVYNTTNHKYCNSSEKSYKQVIEMEKVILRLHSLTDTNAHPSKPLEEDIENIADILRAEISGAAHSRDARDQTADGINGVAREIRVLQCENRVLAHKTAIATAQHSGWLAASYLNLSTCSKLIVTGESISVYQCSPKNSTITTEIISCGPQPKLSDYTLDTKGWELTPYNPCYWHKNFVNINSRTQLLALSLHPALTPHPMSPTAAIADIIAAAKAEHSIDLGNPFHMSTLLSSLQKEKNVFLSSNILS</sequence>
<evidence type="ECO:0000256" key="3">
    <source>
        <dbReference type="ARBA" id="ARBA00022695"/>
    </source>
</evidence>
<evidence type="ECO:0000256" key="9">
    <source>
        <dbReference type="SAM" id="Phobius"/>
    </source>
</evidence>
<feature type="transmembrane region" description="Helical" evidence="9">
    <location>
        <begin position="20"/>
        <end position="36"/>
    </location>
</feature>
<dbReference type="EC" id="2.7.7.49" evidence="1"/>
<dbReference type="GO" id="GO:0016787">
    <property type="term" value="F:hydrolase activity"/>
    <property type="evidence" value="ECO:0007669"/>
    <property type="project" value="UniProtKB-KW"/>
</dbReference>
<evidence type="ECO:0000256" key="2">
    <source>
        <dbReference type="ARBA" id="ARBA00022679"/>
    </source>
</evidence>
<evidence type="ECO:0000256" key="1">
    <source>
        <dbReference type="ARBA" id="ARBA00012493"/>
    </source>
</evidence>
<feature type="domain" description="Integrase catalytic" evidence="10">
    <location>
        <begin position="339"/>
        <end position="501"/>
    </location>
</feature>
<evidence type="ECO:0000313" key="12">
    <source>
        <dbReference type="Proteomes" id="UP000076858"/>
    </source>
</evidence>
<dbReference type="Pfam" id="PF22938">
    <property type="entry name" value="Integrase_p58_C"/>
    <property type="match status" value="1"/>
</dbReference>
<dbReference type="SUPFAM" id="SSF53098">
    <property type="entry name" value="Ribonuclease H-like"/>
    <property type="match status" value="1"/>
</dbReference>
<keyword evidence="9" id="KW-1133">Transmembrane helix</keyword>
<keyword evidence="7" id="KW-0695">RNA-directed DNA polymerase</keyword>
<dbReference type="Gene3D" id="1.10.340.70">
    <property type="match status" value="1"/>
</dbReference>
<keyword evidence="2" id="KW-0808">Transferase</keyword>
<dbReference type="InterPro" id="IPR012337">
    <property type="entry name" value="RNaseH-like_sf"/>
</dbReference>
<organism evidence="11 12">
    <name type="scientific">Daphnia magna</name>
    <dbReference type="NCBI Taxonomy" id="35525"/>
    <lineage>
        <taxon>Eukaryota</taxon>
        <taxon>Metazoa</taxon>
        <taxon>Ecdysozoa</taxon>
        <taxon>Arthropoda</taxon>
        <taxon>Crustacea</taxon>
        <taxon>Branchiopoda</taxon>
        <taxon>Diplostraca</taxon>
        <taxon>Cladocera</taxon>
        <taxon>Anomopoda</taxon>
        <taxon>Daphniidae</taxon>
        <taxon>Daphnia</taxon>
    </lineage>
</organism>
<keyword evidence="9" id="KW-0812">Transmembrane</keyword>
<dbReference type="InterPro" id="IPR054465">
    <property type="entry name" value="Integrase_p58-like_C"/>
</dbReference>
<comment type="caution">
    <text evidence="11">The sequence shown here is derived from an EMBL/GenBank/DDBJ whole genome shotgun (WGS) entry which is preliminary data.</text>
</comment>
<dbReference type="GO" id="GO:0004519">
    <property type="term" value="F:endonuclease activity"/>
    <property type="evidence" value="ECO:0007669"/>
    <property type="project" value="UniProtKB-KW"/>
</dbReference>
<dbReference type="InterPro" id="IPR036397">
    <property type="entry name" value="RNaseH_sf"/>
</dbReference>
<evidence type="ECO:0000256" key="7">
    <source>
        <dbReference type="ARBA" id="ARBA00022918"/>
    </source>
</evidence>
<dbReference type="InterPro" id="IPR043502">
    <property type="entry name" value="DNA/RNA_pol_sf"/>
</dbReference>
<dbReference type="EMBL" id="LRGB01003275">
    <property type="protein sequence ID" value="KZS03385.1"/>
    <property type="molecule type" value="Genomic_DNA"/>
</dbReference>
<dbReference type="GO" id="GO:0015074">
    <property type="term" value="P:DNA integration"/>
    <property type="evidence" value="ECO:0007669"/>
    <property type="project" value="InterPro"/>
</dbReference>
<dbReference type="GO" id="GO:0042575">
    <property type="term" value="C:DNA polymerase complex"/>
    <property type="evidence" value="ECO:0007669"/>
    <property type="project" value="UniProtKB-ARBA"/>
</dbReference>
<dbReference type="Proteomes" id="UP000076858">
    <property type="component" value="Unassembled WGS sequence"/>
</dbReference>
<keyword evidence="6" id="KW-0378">Hydrolase</keyword>
<keyword evidence="3" id="KW-0548">Nucleotidyltransferase</keyword>
<dbReference type="Pfam" id="PF17917">
    <property type="entry name" value="RT_RNaseH"/>
    <property type="match status" value="1"/>
</dbReference>
<dbReference type="SUPFAM" id="SSF56672">
    <property type="entry name" value="DNA/RNA polymerases"/>
    <property type="match status" value="1"/>
</dbReference>
<keyword evidence="5" id="KW-0255">Endonuclease</keyword>
<dbReference type="Gene3D" id="3.30.420.10">
    <property type="entry name" value="Ribonuclease H-like superfamily/Ribonuclease H"/>
    <property type="match status" value="1"/>
</dbReference>
<evidence type="ECO:0000256" key="4">
    <source>
        <dbReference type="ARBA" id="ARBA00022722"/>
    </source>
</evidence>
<dbReference type="InterPro" id="IPR041373">
    <property type="entry name" value="RT_RNaseH"/>
</dbReference>
<name>A0A164KM90_9CRUS</name>
<reference evidence="11 12" key="1">
    <citation type="submission" date="2016-03" db="EMBL/GenBank/DDBJ databases">
        <title>EvidentialGene: Evidence-directed Construction of Genes on Genomes.</title>
        <authorList>
            <person name="Gilbert D.G."/>
            <person name="Choi J.-H."/>
            <person name="Mockaitis K."/>
            <person name="Colbourne J."/>
            <person name="Pfrender M."/>
        </authorList>
    </citation>
    <scope>NUCLEOTIDE SEQUENCE [LARGE SCALE GENOMIC DNA]</scope>
    <source>
        <strain evidence="11 12">Xinb3</strain>
        <tissue evidence="11">Complete organism</tissue>
    </source>
</reference>
<dbReference type="InterPro" id="IPR041588">
    <property type="entry name" value="Integrase_H2C2"/>
</dbReference>
<dbReference type="GO" id="GO:0003964">
    <property type="term" value="F:RNA-directed DNA polymerase activity"/>
    <property type="evidence" value="ECO:0007669"/>
    <property type="project" value="UniProtKB-KW"/>
</dbReference>
<dbReference type="Pfam" id="PF17921">
    <property type="entry name" value="Integrase_H2C2"/>
    <property type="match status" value="1"/>
</dbReference>
<dbReference type="InterPro" id="IPR050951">
    <property type="entry name" value="Retrovirus_Pol_polyprotein"/>
</dbReference>
<dbReference type="PROSITE" id="PS50994">
    <property type="entry name" value="INTEGRASE"/>
    <property type="match status" value="1"/>
</dbReference>
<keyword evidence="4" id="KW-0540">Nuclease</keyword>
<evidence type="ECO:0000259" key="10">
    <source>
        <dbReference type="PROSITE" id="PS50994"/>
    </source>
</evidence>
<keyword evidence="12" id="KW-1185">Reference proteome</keyword>
<dbReference type="CDD" id="cd09274">
    <property type="entry name" value="RNase_HI_RT_Ty3"/>
    <property type="match status" value="1"/>
</dbReference>
<accession>A0A164KM90</accession>
<feature type="region of interest" description="Disordered" evidence="8">
    <location>
        <begin position="630"/>
        <end position="680"/>
    </location>
</feature>
<evidence type="ECO:0000256" key="8">
    <source>
        <dbReference type="SAM" id="MobiDB-lite"/>
    </source>
</evidence>
<dbReference type="FunFam" id="1.10.340.70:FF:000001">
    <property type="entry name" value="Retrovirus-related Pol polyprotein from transposon gypsy-like Protein"/>
    <property type="match status" value="1"/>
</dbReference>
<gene>
    <name evidence="11" type="ORF">APZ42_033841</name>
</gene>
<protein>
    <recommendedName>
        <fullName evidence="1">RNA-directed DNA polymerase</fullName>
        <ecNumber evidence="1">2.7.7.49</ecNumber>
    </recommendedName>
</protein>
<evidence type="ECO:0000256" key="5">
    <source>
        <dbReference type="ARBA" id="ARBA00022759"/>
    </source>
</evidence>
<evidence type="ECO:0000256" key="6">
    <source>
        <dbReference type="ARBA" id="ARBA00022801"/>
    </source>
</evidence>
<dbReference type="InterPro" id="IPR001584">
    <property type="entry name" value="Integrase_cat-core"/>
</dbReference>
<dbReference type="GO" id="GO:0003676">
    <property type="term" value="F:nucleic acid binding"/>
    <property type="evidence" value="ECO:0007669"/>
    <property type="project" value="InterPro"/>
</dbReference>
<dbReference type="PANTHER" id="PTHR37984:SF5">
    <property type="entry name" value="PROTEIN NYNRIN-LIKE"/>
    <property type="match status" value="1"/>
</dbReference>
<dbReference type="PANTHER" id="PTHR37984">
    <property type="entry name" value="PROTEIN CBG26694"/>
    <property type="match status" value="1"/>
</dbReference>
<evidence type="ECO:0000313" key="11">
    <source>
        <dbReference type="EMBL" id="KZS03385.1"/>
    </source>
</evidence>
<dbReference type="OrthoDB" id="6382339at2759"/>